<reference evidence="4" key="1">
    <citation type="submission" date="2018-02" db="EMBL/GenBank/DDBJ databases">
        <authorList>
            <person name="Hausmann B."/>
        </authorList>
    </citation>
    <scope>NUCLEOTIDE SEQUENCE [LARGE SCALE GENOMIC DNA]</scope>
    <source>
        <strain evidence="4">Peat soil MAG SbF1</strain>
    </source>
</reference>
<accession>A0A2U3L603</accession>
<dbReference type="PANTHER" id="PTHR36509:SF2">
    <property type="entry name" value="BLL3101 PROTEIN"/>
    <property type="match status" value="1"/>
</dbReference>
<evidence type="ECO:0000259" key="2">
    <source>
        <dbReference type="Pfam" id="PF06863"/>
    </source>
</evidence>
<feature type="domain" description="DUF1254" evidence="2">
    <location>
        <begin position="55"/>
        <end position="182"/>
    </location>
</feature>
<evidence type="ECO:0000313" key="3">
    <source>
        <dbReference type="EMBL" id="SPF47346.1"/>
    </source>
</evidence>
<dbReference type="EMBL" id="OMOF01000318">
    <property type="protein sequence ID" value="SPF47346.1"/>
    <property type="molecule type" value="Genomic_DNA"/>
</dbReference>
<dbReference type="InterPro" id="IPR010621">
    <property type="entry name" value="DUF1214"/>
</dbReference>
<dbReference type="Gene3D" id="2.60.120.600">
    <property type="entry name" value="Domain of unknown function DUF1214, C-terminal domain"/>
    <property type="match status" value="1"/>
</dbReference>
<dbReference type="Proteomes" id="UP000238916">
    <property type="component" value="Unassembled WGS sequence"/>
</dbReference>
<sequence length="452" mass="50921">MSDDNYHITYSASNSYCVKQDVLNSMAIDAYIYGYPLVLMDVTKKIMLASESQLNQFLNERAFPDPQYTTIIRPNVDTLYSMAWLDLSREPIVLHVPYIHNKYYLMEFLDAWSNVFASIGARTTGTGEGVYVITGPHWNGMIPRGLIRIEAPTNTVWVIGRTQTNGPNDYPIVHTMQDQYALFPLSSWGNGGGTQNKIEYQKKQMGLNPVDQITCMNAAAFFQTMTKAMYMNPSWIENPEMNRTLAALDLVPSRTFDFCNLSSSVVHALEQAVDVGPRLIKAEAAKKYTEENINGWTLLIKGMGFYGVDYMQRAIIAMTGIGANIPQDSVYAPAFLDANERPLAGYNNYIIRFNKGQSPPANAFWSITVYNDQGYLVKNPMNRYAISPHLGKLNYNVDGSLTIFIGNASPKKDYIANWLPAPENSFNLILRMYWPKHIVLNGLWTPPAIICL</sequence>
<organism evidence="3 4">
    <name type="scientific">Candidatus Desulfosporosinus infrequens</name>
    <dbReference type="NCBI Taxonomy" id="2043169"/>
    <lineage>
        <taxon>Bacteria</taxon>
        <taxon>Bacillati</taxon>
        <taxon>Bacillota</taxon>
        <taxon>Clostridia</taxon>
        <taxon>Eubacteriales</taxon>
        <taxon>Desulfitobacteriaceae</taxon>
        <taxon>Desulfosporosinus</taxon>
    </lineage>
</organism>
<dbReference type="AlphaFoldDB" id="A0A2U3L603"/>
<dbReference type="InterPro" id="IPR037049">
    <property type="entry name" value="DUF1214_C_sf"/>
</dbReference>
<name>A0A2U3L603_9FIRM</name>
<evidence type="ECO:0008006" key="5">
    <source>
        <dbReference type="Google" id="ProtNLM"/>
    </source>
</evidence>
<dbReference type="InterPro" id="IPR037050">
    <property type="entry name" value="DUF1254_sf"/>
</dbReference>
<dbReference type="SUPFAM" id="SSF160935">
    <property type="entry name" value="VPA0735-like"/>
    <property type="match status" value="1"/>
</dbReference>
<dbReference type="OrthoDB" id="40820at2"/>
<dbReference type="Gene3D" id="2.60.40.1610">
    <property type="entry name" value="Domain of unknown function DUF1254"/>
    <property type="match status" value="1"/>
</dbReference>
<dbReference type="InterPro" id="IPR010679">
    <property type="entry name" value="DUF1254"/>
</dbReference>
<feature type="domain" description="DUF1214" evidence="1">
    <location>
        <begin position="329"/>
        <end position="436"/>
    </location>
</feature>
<dbReference type="PANTHER" id="PTHR36509">
    <property type="entry name" value="BLL3101 PROTEIN"/>
    <property type="match status" value="1"/>
</dbReference>
<dbReference type="Pfam" id="PF06742">
    <property type="entry name" value="DUF1214"/>
    <property type="match status" value="1"/>
</dbReference>
<dbReference type="Pfam" id="PF06863">
    <property type="entry name" value="DUF1254"/>
    <property type="match status" value="1"/>
</dbReference>
<proteinExistence type="predicted"/>
<evidence type="ECO:0000259" key="1">
    <source>
        <dbReference type="Pfam" id="PF06742"/>
    </source>
</evidence>
<gene>
    <name evidence="3" type="ORF">SBF1_3850001</name>
</gene>
<evidence type="ECO:0000313" key="4">
    <source>
        <dbReference type="Proteomes" id="UP000238916"/>
    </source>
</evidence>
<protein>
    <recommendedName>
        <fullName evidence="5">DUF1254 domain-containing protein</fullName>
    </recommendedName>
</protein>